<protein>
    <submittedName>
        <fullName evidence="1">Uncharacterized protein</fullName>
    </submittedName>
</protein>
<dbReference type="HOGENOM" id="CLU_2964606_0_0_1"/>
<dbReference type="AlphaFoldDB" id="A0A0D9YBD7"/>
<dbReference type="EnsemblPlants" id="OGLUM01G25530.1">
    <property type="protein sequence ID" value="OGLUM01G25530.1"/>
    <property type="gene ID" value="OGLUM01G25530"/>
</dbReference>
<evidence type="ECO:0000313" key="1">
    <source>
        <dbReference type="EnsemblPlants" id="OGLUM01G25530.1"/>
    </source>
</evidence>
<dbReference type="Proteomes" id="UP000026961">
    <property type="component" value="Chromosome 1"/>
</dbReference>
<keyword evidence="2" id="KW-1185">Reference proteome</keyword>
<name>A0A0D9YBD7_9ORYZ</name>
<sequence length="59" mass="6085">MNARSCCPSRRASWTLLVVCLHGEGKTAAGGRESGAATELAISSSSTSTIILILADLIH</sequence>
<reference evidence="1" key="1">
    <citation type="submission" date="2013-08" db="EMBL/GenBank/DDBJ databases">
        <title>Oryza genome evolution.</title>
        <authorList>
            <person name="Wing R.A."/>
            <person name="Panaud O."/>
            <person name="Oliveira A.C."/>
        </authorList>
    </citation>
    <scope>NUCLEOTIDE SEQUENCE</scope>
</reference>
<organism evidence="1">
    <name type="scientific">Oryza glumipatula</name>
    <dbReference type="NCBI Taxonomy" id="40148"/>
    <lineage>
        <taxon>Eukaryota</taxon>
        <taxon>Viridiplantae</taxon>
        <taxon>Streptophyta</taxon>
        <taxon>Embryophyta</taxon>
        <taxon>Tracheophyta</taxon>
        <taxon>Spermatophyta</taxon>
        <taxon>Magnoliopsida</taxon>
        <taxon>Liliopsida</taxon>
        <taxon>Poales</taxon>
        <taxon>Poaceae</taxon>
        <taxon>BOP clade</taxon>
        <taxon>Oryzoideae</taxon>
        <taxon>Oryzeae</taxon>
        <taxon>Oryzinae</taxon>
        <taxon>Oryza</taxon>
    </lineage>
</organism>
<evidence type="ECO:0000313" key="2">
    <source>
        <dbReference type="Proteomes" id="UP000026961"/>
    </source>
</evidence>
<proteinExistence type="predicted"/>
<reference evidence="1" key="3">
    <citation type="submission" date="2018-05" db="EMBL/GenBank/DDBJ databases">
        <title>OgluRS3 (Oryza glumaepatula Reference Sequence Version 3).</title>
        <authorList>
            <person name="Zhang J."/>
            <person name="Kudrna D."/>
            <person name="Lee S."/>
            <person name="Talag J."/>
            <person name="Welchert J."/>
            <person name="Wing R.A."/>
        </authorList>
    </citation>
    <scope>NUCLEOTIDE SEQUENCE [LARGE SCALE GENOMIC DNA]</scope>
</reference>
<accession>A0A0D9YBD7</accession>
<dbReference type="Gramene" id="OGLUM01G25530.1">
    <property type="protein sequence ID" value="OGLUM01G25530.1"/>
    <property type="gene ID" value="OGLUM01G25530"/>
</dbReference>
<reference evidence="1" key="2">
    <citation type="submission" date="2015-04" db="UniProtKB">
        <authorList>
            <consortium name="EnsemblPlants"/>
        </authorList>
    </citation>
    <scope>IDENTIFICATION</scope>
</reference>